<reference evidence="1 2" key="1">
    <citation type="submission" date="2024-06" db="EMBL/GenBank/DDBJ databases">
        <title>Chitinophaga defluvii sp. nov., isolated from municipal sewage.</title>
        <authorList>
            <person name="Zhang L."/>
        </authorList>
    </citation>
    <scope>NUCLEOTIDE SEQUENCE [LARGE SCALE GENOMIC DNA]</scope>
    <source>
        <strain evidence="1 2">H8</strain>
    </source>
</reference>
<comment type="caution">
    <text evidence="1">The sequence shown here is derived from an EMBL/GenBank/DDBJ whole genome shotgun (WGS) entry which is preliminary data.</text>
</comment>
<name>A0ABV2T498_9BACT</name>
<dbReference type="Proteomes" id="UP001549749">
    <property type="component" value="Unassembled WGS sequence"/>
</dbReference>
<protein>
    <submittedName>
        <fullName evidence="1">Uncharacterized protein</fullName>
    </submittedName>
</protein>
<dbReference type="RefSeq" id="WP_354660491.1">
    <property type="nucleotide sequence ID" value="NZ_JBEXAC010000001.1"/>
</dbReference>
<evidence type="ECO:0000313" key="1">
    <source>
        <dbReference type="EMBL" id="MET6997856.1"/>
    </source>
</evidence>
<organism evidence="1 2">
    <name type="scientific">Chitinophaga defluvii</name>
    <dbReference type="NCBI Taxonomy" id="3163343"/>
    <lineage>
        <taxon>Bacteria</taxon>
        <taxon>Pseudomonadati</taxon>
        <taxon>Bacteroidota</taxon>
        <taxon>Chitinophagia</taxon>
        <taxon>Chitinophagales</taxon>
        <taxon>Chitinophagaceae</taxon>
        <taxon>Chitinophaga</taxon>
    </lineage>
</organism>
<gene>
    <name evidence="1" type="ORF">ABR189_10770</name>
</gene>
<keyword evidence="2" id="KW-1185">Reference proteome</keyword>
<dbReference type="EMBL" id="JBEXAC010000001">
    <property type="protein sequence ID" value="MET6997856.1"/>
    <property type="molecule type" value="Genomic_DNA"/>
</dbReference>
<proteinExistence type="predicted"/>
<accession>A0ABV2T498</accession>
<evidence type="ECO:0000313" key="2">
    <source>
        <dbReference type="Proteomes" id="UP001549749"/>
    </source>
</evidence>
<sequence length="118" mass="13404">MATKSKLKLIQQSTHYLKVRQDRVPPFIMEGSYVFAEKVEANAISLKPDIFLVSFLNGGKRFIKGQRKNGNLLFSDIRSGRAVPSYKNEINGIYRLKLVSDTEVDIPVHLKSLHDQIS</sequence>